<accession>A0A0C2CSN2</accession>
<gene>
    <name evidence="1" type="ORF">DB30_07039</name>
</gene>
<name>A0A0C2CSN2_9BACT</name>
<evidence type="ECO:0000313" key="2">
    <source>
        <dbReference type="Proteomes" id="UP000031599"/>
    </source>
</evidence>
<reference evidence="1 2" key="1">
    <citation type="submission" date="2014-12" db="EMBL/GenBank/DDBJ databases">
        <title>Genome assembly of Enhygromyxa salina DSM 15201.</title>
        <authorList>
            <person name="Sharma G."/>
            <person name="Subramanian S."/>
        </authorList>
    </citation>
    <scope>NUCLEOTIDE SEQUENCE [LARGE SCALE GENOMIC DNA]</scope>
    <source>
        <strain evidence="1 2">DSM 15201</strain>
    </source>
</reference>
<dbReference type="AlphaFoldDB" id="A0A0C2CSN2"/>
<evidence type="ECO:0000313" key="1">
    <source>
        <dbReference type="EMBL" id="KIG14181.1"/>
    </source>
</evidence>
<dbReference type="Pfam" id="PF12974">
    <property type="entry name" value="Phosphonate-bd"/>
    <property type="match status" value="1"/>
</dbReference>
<dbReference type="PANTHER" id="PTHR35841:SF1">
    <property type="entry name" value="PHOSPHONATES-BINDING PERIPLASMIC PROTEIN"/>
    <property type="match status" value="1"/>
</dbReference>
<protein>
    <submittedName>
        <fullName evidence="1">Phosphonate ABC transporter phosphate-binding protein</fullName>
    </submittedName>
</protein>
<dbReference type="RefSeq" id="WP_052554157.1">
    <property type="nucleotide sequence ID" value="NZ_JMCC02000077.1"/>
</dbReference>
<sequence>MRDQIKPNQIVLGAVAYDPKVVTIWEGFKAYFADQDLGFDYVLFSNYERQVQAHFDGVCNVAWNSPLAWLEAERLAARVGRKARAVAMRDTDCDLTSVVVARAGSGIERVEDLRGKTIAFGASDSPQATLIPLGWLASQGLEPGRDFNVVKHEIAVGMHGDHVGGERHAARDLVEARVDAAAMIDANHLAFGADGTLPTGSTVIVGQTPTYDHCNFTVLDGIDAALLDRFVNLLLGQSFEDPLVRPLLELEGLKKWLPGRTSGYALLDDAITRLGTINAWLDTASANSDGQSS</sequence>
<dbReference type="Proteomes" id="UP000031599">
    <property type="component" value="Unassembled WGS sequence"/>
</dbReference>
<organism evidence="1 2">
    <name type="scientific">Enhygromyxa salina</name>
    <dbReference type="NCBI Taxonomy" id="215803"/>
    <lineage>
        <taxon>Bacteria</taxon>
        <taxon>Pseudomonadati</taxon>
        <taxon>Myxococcota</taxon>
        <taxon>Polyangia</taxon>
        <taxon>Nannocystales</taxon>
        <taxon>Nannocystaceae</taxon>
        <taxon>Enhygromyxa</taxon>
    </lineage>
</organism>
<proteinExistence type="predicted"/>
<dbReference type="Gene3D" id="3.40.190.10">
    <property type="entry name" value="Periplasmic binding protein-like II"/>
    <property type="match status" value="1"/>
</dbReference>
<comment type="caution">
    <text evidence="1">The sequence shown here is derived from an EMBL/GenBank/DDBJ whole genome shotgun (WGS) entry which is preliminary data.</text>
</comment>
<dbReference type="PANTHER" id="PTHR35841">
    <property type="entry name" value="PHOSPHONATES-BINDING PERIPLASMIC PROTEIN"/>
    <property type="match status" value="1"/>
</dbReference>
<dbReference type="SUPFAM" id="SSF53850">
    <property type="entry name" value="Periplasmic binding protein-like II"/>
    <property type="match status" value="1"/>
</dbReference>
<dbReference type="EMBL" id="JMCC02000077">
    <property type="protein sequence ID" value="KIG14181.1"/>
    <property type="molecule type" value="Genomic_DNA"/>
</dbReference>